<comment type="caution">
    <text evidence="2">The sequence shown here is derived from an EMBL/GenBank/DDBJ whole genome shotgun (WGS) entry which is preliminary data.</text>
</comment>
<reference evidence="2" key="1">
    <citation type="journal article" date="2023" name="Nat. Commun.">
        <title>Diploid and tetraploid genomes of Acorus and the evolution of monocots.</title>
        <authorList>
            <person name="Ma L."/>
            <person name="Liu K.W."/>
            <person name="Li Z."/>
            <person name="Hsiao Y.Y."/>
            <person name="Qi Y."/>
            <person name="Fu T."/>
            <person name="Tang G.D."/>
            <person name="Zhang D."/>
            <person name="Sun W.H."/>
            <person name="Liu D.K."/>
            <person name="Li Y."/>
            <person name="Chen G.Z."/>
            <person name="Liu X.D."/>
            <person name="Liao X.Y."/>
            <person name="Jiang Y.T."/>
            <person name="Yu X."/>
            <person name="Hao Y."/>
            <person name="Huang J."/>
            <person name="Zhao X.W."/>
            <person name="Ke S."/>
            <person name="Chen Y.Y."/>
            <person name="Wu W.L."/>
            <person name="Hsu J.L."/>
            <person name="Lin Y.F."/>
            <person name="Huang M.D."/>
            <person name="Li C.Y."/>
            <person name="Huang L."/>
            <person name="Wang Z.W."/>
            <person name="Zhao X."/>
            <person name="Zhong W.Y."/>
            <person name="Peng D.H."/>
            <person name="Ahmad S."/>
            <person name="Lan S."/>
            <person name="Zhang J.S."/>
            <person name="Tsai W.C."/>
            <person name="Van de Peer Y."/>
            <person name="Liu Z.J."/>
        </authorList>
    </citation>
    <scope>NUCLEOTIDE SEQUENCE</scope>
    <source>
        <strain evidence="2">SCP</strain>
    </source>
</reference>
<dbReference type="AlphaFoldDB" id="A0AAV9B4T7"/>
<feature type="compositionally biased region" description="Polar residues" evidence="1">
    <location>
        <begin position="573"/>
        <end position="583"/>
    </location>
</feature>
<feature type="compositionally biased region" description="Polar residues" evidence="1">
    <location>
        <begin position="37"/>
        <end position="47"/>
    </location>
</feature>
<dbReference type="Proteomes" id="UP001179952">
    <property type="component" value="Unassembled WGS sequence"/>
</dbReference>
<dbReference type="PANTHER" id="PTHR34367">
    <property type="entry name" value="OS02G0734667 PROTEIN"/>
    <property type="match status" value="1"/>
</dbReference>
<name>A0AAV9B4T7_ACOGR</name>
<dbReference type="InterPro" id="IPR040412">
    <property type="entry name" value="At1g65710-like"/>
</dbReference>
<feature type="compositionally biased region" description="Polar residues" evidence="1">
    <location>
        <begin position="600"/>
        <end position="611"/>
    </location>
</feature>
<feature type="compositionally biased region" description="Polar residues" evidence="1">
    <location>
        <begin position="540"/>
        <end position="553"/>
    </location>
</feature>
<evidence type="ECO:0000313" key="2">
    <source>
        <dbReference type="EMBL" id="KAK1271329.1"/>
    </source>
</evidence>
<gene>
    <name evidence="2" type="ORF">QJS04_geneDACA012905</name>
</gene>
<dbReference type="EMBL" id="JAUJYN010000005">
    <property type="protein sequence ID" value="KAK1271329.1"/>
    <property type="molecule type" value="Genomic_DNA"/>
</dbReference>
<feature type="compositionally biased region" description="Acidic residues" evidence="1">
    <location>
        <begin position="554"/>
        <end position="565"/>
    </location>
</feature>
<feature type="compositionally biased region" description="Basic and acidic residues" evidence="1">
    <location>
        <begin position="129"/>
        <end position="143"/>
    </location>
</feature>
<feature type="region of interest" description="Disordered" evidence="1">
    <location>
        <begin position="1"/>
        <end position="300"/>
    </location>
</feature>
<feature type="compositionally biased region" description="Low complexity" evidence="1">
    <location>
        <begin position="189"/>
        <end position="234"/>
    </location>
</feature>
<reference evidence="2" key="2">
    <citation type="submission" date="2023-06" db="EMBL/GenBank/DDBJ databases">
        <authorList>
            <person name="Ma L."/>
            <person name="Liu K.-W."/>
            <person name="Li Z."/>
            <person name="Hsiao Y.-Y."/>
            <person name="Qi Y."/>
            <person name="Fu T."/>
            <person name="Tang G."/>
            <person name="Zhang D."/>
            <person name="Sun W.-H."/>
            <person name="Liu D.-K."/>
            <person name="Li Y."/>
            <person name="Chen G.-Z."/>
            <person name="Liu X.-D."/>
            <person name="Liao X.-Y."/>
            <person name="Jiang Y.-T."/>
            <person name="Yu X."/>
            <person name="Hao Y."/>
            <person name="Huang J."/>
            <person name="Zhao X.-W."/>
            <person name="Ke S."/>
            <person name="Chen Y.-Y."/>
            <person name="Wu W.-L."/>
            <person name="Hsu J.-L."/>
            <person name="Lin Y.-F."/>
            <person name="Huang M.-D."/>
            <person name="Li C.-Y."/>
            <person name="Huang L."/>
            <person name="Wang Z.-W."/>
            <person name="Zhao X."/>
            <person name="Zhong W.-Y."/>
            <person name="Peng D.-H."/>
            <person name="Ahmad S."/>
            <person name="Lan S."/>
            <person name="Zhang J.-S."/>
            <person name="Tsai W.-C."/>
            <person name="Van De Peer Y."/>
            <person name="Liu Z.-J."/>
        </authorList>
    </citation>
    <scope>NUCLEOTIDE SEQUENCE</scope>
    <source>
        <strain evidence="2">SCP</strain>
        <tissue evidence="2">Leaves</tissue>
    </source>
</reference>
<keyword evidence="3" id="KW-1185">Reference proteome</keyword>
<feature type="compositionally biased region" description="Basic and acidic residues" evidence="1">
    <location>
        <begin position="1"/>
        <end position="28"/>
    </location>
</feature>
<organism evidence="2 3">
    <name type="scientific">Acorus gramineus</name>
    <name type="common">Dwarf sweet flag</name>
    <dbReference type="NCBI Taxonomy" id="55184"/>
    <lineage>
        <taxon>Eukaryota</taxon>
        <taxon>Viridiplantae</taxon>
        <taxon>Streptophyta</taxon>
        <taxon>Embryophyta</taxon>
        <taxon>Tracheophyta</taxon>
        <taxon>Spermatophyta</taxon>
        <taxon>Magnoliopsida</taxon>
        <taxon>Liliopsida</taxon>
        <taxon>Acoraceae</taxon>
        <taxon>Acorus</taxon>
    </lineage>
</organism>
<feature type="region of interest" description="Disordered" evidence="1">
    <location>
        <begin position="538"/>
        <end position="651"/>
    </location>
</feature>
<accession>A0AAV9B4T7</accession>
<evidence type="ECO:0000313" key="3">
    <source>
        <dbReference type="Proteomes" id="UP001179952"/>
    </source>
</evidence>
<dbReference type="PANTHER" id="PTHR34367:SF1">
    <property type="entry name" value="OS04G0528600 PROTEIN"/>
    <property type="match status" value="1"/>
</dbReference>
<evidence type="ECO:0000256" key="1">
    <source>
        <dbReference type="SAM" id="MobiDB-lite"/>
    </source>
</evidence>
<protein>
    <submittedName>
        <fullName evidence="2">Uncharacterized protein</fullName>
    </submittedName>
</protein>
<proteinExistence type="predicted"/>
<sequence>MMKGEDTGEAQKEEDHHHLQQQQQEKKVLLGGGEGNAETQAVRTSSCTKEEVDAILIQCGRLSRSTGGPSRKYSGSKRSFDFDSPNDIACDGLNRRCSSSSGRERRRTPTTSRDASPSDHHHHHRKRSSSRERRPEDGGESKRASSGGRRVSRSPGKRTTDPTTNPAVAADHHVASSSSSSRPGRHMVSIPPVSTGGTSSSVRTKSSMASGAAAGANRTSRSPRARSPARTARAPSDENAIPPPTTTATQPSLSRSSSRKAEQSPYRRYPLSEINDNTTILRGVEPTPKHQGSTDTKDGNERAAIHTQHQKFNGRVPRTHVEHDANPKVMSSISKAEDLQLLEPEIVEGGIEAKWLPKSGAAEIPFAGSATSADNPMSQTLTRTRSLRKSRDLDAWIQADASLPNPASYASFLLEDIQNYHQQNTTFSLPACLSKACSILEAVADLNSSCSDNQISEQDHNNASLNVSRFGGRRMANKDLFVESEVAISSDNKKLMEPSLHKYVSVRDLRGGEDMEQQESAGSNSYVSCHPWVSLREPNSADSTGRWFSQSNASDEEDEVGEEVDGLGPIHQRQPQKQLNQQVVVKAKSRHVSSSSSSSLPDVTANNTLSGSKKRESDNLHLNHHDSGASNRRAVVGSKVSACRVPSAASS</sequence>
<feature type="compositionally biased region" description="Basic and acidic residues" evidence="1">
    <location>
        <begin position="613"/>
        <end position="627"/>
    </location>
</feature>